<evidence type="ECO:0000313" key="1">
    <source>
        <dbReference type="EMBL" id="UNH40586.1"/>
    </source>
</evidence>
<proteinExistence type="predicted"/>
<sequence length="57" mass="6446">MKLNTLRFFSLVFTVAIAVMVIVFGGHFGLKITEDFVIKVLLIVSMPIAFSRDKRKS</sequence>
<geneLocation type="plasmid" evidence="1 2">
    <name>pW1-a</name>
</geneLocation>
<gene>
    <name evidence="1" type="ORF">MNY70_17245</name>
</gene>
<keyword evidence="1" id="KW-0614">Plasmid</keyword>
<name>A0ACD3YF64_9GAMM</name>
<accession>A0ACD3YF64</accession>
<reference evidence="1" key="1">
    <citation type="submission" date="2022-03" db="EMBL/GenBank/DDBJ databases">
        <title>ESBL-producing Moellerella wisconsensis and Escherichia marmotae isolated from wild game meat.</title>
        <authorList>
            <person name="Biggel M."/>
        </authorList>
    </citation>
    <scope>NUCLEOTIDE SEQUENCE</scope>
    <source>
        <strain evidence="1">W1</strain>
    </source>
</reference>
<protein>
    <submittedName>
        <fullName evidence="1">Uncharacterized protein</fullName>
    </submittedName>
</protein>
<organism evidence="1 2">
    <name type="scientific">Moellerella wisconsensis</name>
    <dbReference type="NCBI Taxonomy" id="158849"/>
    <lineage>
        <taxon>Bacteria</taxon>
        <taxon>Pseudomonadati</taxon>
        <taxon>Pseudomonadota</taxon>
        <taxon>Gammaproteobacteria</taxon>
        <taxon>Enterobacterales</taxon>
        <taxon>Morganellaceae</taxon>
        <taxon>Moellerella</taxon>
    </lineage>
</organism>
<keyword evidence="2" id="KW-1185">Reference proteome</keyword>
<dbReference type="Proteomes" id="UP000829420">
    <property type="component" value="Plasmid pW1-a"/>
</dbReference>
<dbReference type="EMBL" id="CP093256">
    <property type="protein sequence ID" value="UNH40586.1"/>
    <property type="molecule type" value="Genomic_DNA"/>
</dbReference>
<evidence type="ECO:0000313" key="2">
    <source>
        <dbReference type="Proteomes" id="UP000829420"/>
    </source>
</evidence>